<dbReference type="Proteomes" id="UP000249579">
    <property type="component" value="Unassembled WGS sequence"/>
</dbReference>
<organism evidence="9 10">
    <name type="scientific">Macrococcoides bohemicum</name>
    <dbReference type="NCBI Taxonomy" id="1903056"/>
    <lineage>
        <taxon>Bacteria</taxon>
        <taxon>Bacillati</taxon>
        <taxon>Bacillota</taxon>
        <taxon>Bacilli</taxon>
        <taxon>Bacillales</taxon>
        <taxon>Staphylococcaceae</taxon>
        <taxon>Macrococcoides</taxon>
    </lineage>
</organism>
<dbReference type="PANTHER" id="PTHR43343:SF3">
    <property type="entry name" value="PROTEASE DO-LIKE 8, CHLOROPLASTIC"/>
    <property type="match status" value="1"/>
</dbReference>
<dbReference type="Gene3D" id="2.30.42.10">
    <property type="match status" value="1"/>
</dbReference>
<dbReference type="InterPro" id="IPR001478">
    <property type="entry name" value="PDZ"/>
</dbReference>
<dbReference type="Gene3D" id="2.40.10.10">
    <property type="entry name" value="Trypsin-like serine proteases"/>
    <property type="match status" value="2"/>
</dbReference>
<keyword evidence="7" id="KW-1133">Transmembrane helix</keyword>
<keyword evidence="7" id="KW-0812">Transmembrane</keyword>
<dbReference type="InterPro" id="IPR036034">
    <property type="entry name" value="PDZ_sf"/>
</dbReference>
<dbReference type="SUPFAM" id="SSF50156">
    <property type="entry name" value="PDZ domain-like"/>
    <property type="match status" value="1"/>
</dbReference>
<dbReference type="PRINTS" id="PR00834">
    <property type="entry name" value="PROTEASES2C"/>
</dbReference>
<dbReference type="Pfam" id="PF13365">
    <property type="entry name" value="Trypsin_2"/>
    <property type="match status" value="1"/>
</dbReference>
<evidence type="ECO:0000256" key="6">
    <source>
        <dbReference type="ARBA" id="ARBA00022825"/>
    </source>
</evidence>
<accession>A0A328A407</accession>
<gene>
    <name evidence="9" type="ORF">BHX94_07840</name>
</gene>
<dbReference type="EMBL" id="PZJG01000004">
    <property type="protein sequence ID" value="RAK49253.1"/>
    <property type="molecule type" value="Genomic_DNA"/>
</dbReference>
<dbReference type="AlphaFoldDB" id="A0A328A407"/>
<dbReference type="PANTHER" id="PTHR43343">
    <property type="entry name" value="PEPTIDASE S12"/>
    <property type="match status" value="1"/>
</dbReference>
<feature type="domain" description="PDZ" evidence="8">
    <location>
        <begin position="405"/>
        <end position="504"/>
    </location>
</feature>
<evidence type="ECO:0000256" key="4">
    <source>
        <dbReference type="ARBA" id="ARBA00022670"/>
    </source>
</evidence>
<dbReference type="InterPro" id="IPR009003">
    <property type="entry name" value="Peptidase_S1_PA"/>
</dbReference>
<keyword evidence="7" id="KW-0472">Membrane</keyword>
<dbReference type="PROSITE" id="PS50106">
    <property type="entry name" value="PDZ"/>
    <property type="match status" value="1"/>
</dbReference>
<evidence type="ECO:0000313" key="9">
    <source>
        <dbReference type="EMBL" id="RAK49253.1"/>
    </source>
</evidence>
<evidence type="ECO:0000313" key="10">
    <source>
        <dbReference type="Proteomes" id="UP000249579"/>
    </source>
</evidence>
<dbReference type="GO" id="GO:0006508">
    <property type="term" value="P:proteolysis"/>
    <property type="evidence" value="ECO:0007669"/>
    <property type="project" value="UniProtKB-KW"/>
</dbReference>
<dbReference type="Pfam" id="PF13180">
    <property type="entry name" value="PDZ_2"/>
    <property type="match status" value="1"/>
</dbReference>
<evidence type="ECO:0000256" key="5">
    <source>
        <dbReference type="ARBA" id="ARBA00022801"/>
    </source>
</evidence>
<proteinExistence type="inferred from homology"/>
<evidence type="ECO:0000256" key="2">
    <source>
        <dbReference type="ARBA" id="ARBA00010541"/>
    </source>
</evidence>
<evidence type="ECO:0000256" key="7">
    <source>
        <dbReference type="SAM" id="Phobius"/>
    </source>
</evidence>
<dbReference type="InterPro" id="IPR043504">
    <property type="entry name" value="Peptidase_S1_PA_chymotrypsin"/>
</dbReference>
<comment type="similarity">
    <text evidence="2">Belongs to the peptidase S1C family.</text>
</comment>
<sequence>MEEIMQHKHKIVIKKKNYSRPKRLFFNGQKVRMIYPYLHKKDNIIETITPKEDVEIVDDTIINNDKDNHTINVNKDVNINSDSIDTEETTNMKKTVEVTKPIENEESAKGNHLLKQENIINNTSEEKELVEASFSRNEINDDNKNRKENRSFGSQLPKILMGTLAGILIGILLMSLFNSKPQEITKQPEVKTSTEQAIKKNIKNVVSITNLKKATDSETIDPESAVKAPEEVGIGTGIIYKTEKNLAYILTNYHVVGKANEIEVTYEGKKEKAKMIGYDVWTDMAILTIPKGNINSVIEMTNSNHLEPGQEVIALGSPLGQMFAGSASSGIISGLSRNVPVDIDGDEIYDWEMNVLQTDAAINPGNSGGPLLNKEGKMIGLNSMKISMDGVEGIAFSIPTNEVKKVLKELEQKGSINRPKMGIMIKDVGTYSNPNDPNSPTNQTGVEIIEIEPNSLAEKSGLMLGDIIKVIDSKEIKSKIHFRKILFNEKKIGDTITMTIIRNGAEKNIKVKL</sequence>
<evidence type="ECO:0000256" key="3">
    <source>
        <dbReference type="ARBA" id="ARBA00021768"/>
    </source>
</evidence>
<protein>
    <recommendedName>
        <fullName evidence="3">Serine protease HtrA-like</fullName>
    </recommendedName>
</protein>
<comment type="caution">
    <text evidence="9">The sequence shown here is derived from an EMBL/GenBank/DDBJ whole genome shotgun (WGS) entry which is preliminary data.</text>
</comment>
<evidence type="ECO:0000259" key="8">
    <source>
        <dbReference type="PROSITE" id="PS50106"/>
    </source>
</evidence>
<reference evidence="9 10" key="1">
    <citation type="journal article" date="2018" name="Front. Microbiol.">
        <title>Description and Comparative Genomics of Macrococcus caseolyticus subsp. hominis subsp. nov., Macrococcus goetzii sp. nov., Macrococcus epidermidis sp. nov., and Macrococcus bohemicus sp. nov., Novel Macrococci From Human Clinical Material With Virulence Potential and Suspected Uptake of Foreign DNA by Natural Transformation.</title>
        <authorList>
            <person name="Maslanova I."/>
            <person name="Wertheimer Z."/>
            <person name="Sedlacek I."/>
            <person name="Svec P."/>
            <person name="Indrakova A."/>
            <person name="Kovarovic V."/>
            <person name="Schumann P."/>
            <person name="Sproer C."/>
            <person name="Kralova S."/>
            <person name="Sedo O."/>
            <person name="Kristofova L."/>
            <person name="Vrbovska V."/>
            <person name="Fuzik T."/>
            <person name="Petras P."/>
            <person name="Zdrahal Z."/>
            <person name="Ruzickova V."/>
            <person name="Doskar J."/>
            <person name="Pantucek R."/>
        </authorList>
    </citation>
    <scope>NUCLEOTIDE SEQUENCE [LARGE SCALE GENOMIC DNA]</scope>
    <source>
        <strain evidence="9 10">03/115</strain>
    </source>
</reference>
<keyword evidence="5" id="KW-0378">Hydrolase</keyword>
<feature type="transmembrane region" description="Helical" evidence="7">
    <location>
        <begin position="159"/>
        <end position="177"/>
    </location>
</feature>
<dbReference type="OrthoDB" id="9758917at2"/>
<keyword evidence="6" id="KW-0720">Serine protease</keyword>
<name>A0A328A407_9STAP</name>
<dbReference type="SUPFAM" id="SSF50494">
    <property type="entry name" value="Trypsin-like serine proteases"/>
    <property type="match status" value="1"/>
</dbReference>
<evidence type="ECO:0000256" key="1">
    <source>
        <dbReference type="ARBA" id="ARBA00004162"/>
    </source>
</evidence>
<dbReference type="GO" id="GO:0012505">
    <property type="term" value="C:endomembrane system"/>
    <property type="evidence" value="ECO:0007669"/>
    <property type="project" value="UniProtKB-SubCell"/>
</dbReference>
<dbReference type="InterPro" id="IPR001940">
    <property type="entry name" value="Peptidase_S1C"/>
</dbReference>
<dbReference type="InterPro" id="IPR051201">
    <property type="entry name" value="Chloro_Bact_Ser_Proteases"/>
</dbReference>
<keyword evidence="4 9" id="KW-0645">Protease</keyword>
<dbReference type="GO" id="GO:0004252">
    <property type="term" value="F:serine-type endopeptidase activity"/>
    <property type="evidence" value="ECO:0007669"/>
    <property type="project" value="InterPro"/>
</dbReference>
<dbReference type="SMART" id="SM00228">
    <property type="entry name" value="PDZ"/>
    <property type="match status" value="1"/>
</dbReference>
<comment type="subcellular location">
    <subcellularLocation>
        <location evidence="1">Cell membrane</location>
        <topology evidence="1">Single-pass membrane protein</topology>
    </subcellularLocation>
</comment>